<comment type="catalytic activity">
    <reaction evidence="15">
        <text>H2O2 + AH2 = A + 2 H2O</text>
        <dbReference type="Rhea" id="RHEA:30275"/>
        <dbReference type="ChEBI" id="CHEBI:13193"/>
        <dbReference type="ChEBI" id="CHEBI:15377"/>
        <dbReference type="ChEBI" id="CHEBI:16240"/>
        <dbReference type="ChEBI" id="CHEBI:17499"/>
    </reaction>
    <physiologicalReaction direction="left-to-right" evidence="15">
        <dbReference type="Rhea" id="RHEA:30276"/>
    </physiologicalReaction>
</comment>
<evidence type="ECO:0000256" key="12">
    <source>
        <dbReference type="ARBA" id="ARBA00044569"/>
    </source>
</evidence>
<evidence type="ECO:0000256" key="14">
    <source>
        <dbReference type="ARBA" id="ARBA00048118"/>
    </source>
</evidence>
<keyword evidence="4 16" id="KW-0813">Transport</keyword>
<reference evidence="18 19" key="1">
    <citation type="journal article" date="2022" name="Gigascience">
        <title>A chromosome-level genome assembly and annotation of the desert horned lizard, Phrynosoma platyrhinos, provides insight into chromosomal rearrangements among reptiles.</title>
        <authorList>
            <person name="Koochekian N."/>
            <person name="Ascanio A."/>
            <person name="Farleigh K."/>
            <person name="Card D.C."/>
            <person name="Schield D.R."/>
            <person name="Castoe T.A."/>
            <person name="Jezkova T."/>
        </authorList>
    </citation>
    <scope>NUCLEOTIDE SEQUENCE [LARGE SCALE GENOMIC DNA]</scope>
    <source>
        <strain evidence="18">NK-2021</strain>
    </source>
</reference>
<feature type="domain" description="Globin" evidence="17">
    <location>
        <begin position="1"/>
        <end position="82"/>
    </location>
</feature>
<evidence type="ECO:0000256" key="16">
    <source>
        <dbReference type="RuleBase" id="RU000356"/>
    </source>
</evidence>
<evidence type="ECO:0000256" key="5">
    <source>
        <dbReference type="ARBA" id="ARBA00022617"/>
    </source>
</evidence>
<evidence type="ECO:0000313" key="19">
    <source>
        <dbReference type="Proteomes" id="UP000826234"/>
    </source>
</evidence>
<dbReference type="PANTHER" id="PTHR46783:SF3">
    <property type="entry name" value="GLOBIN FAMILY PROFILE DOMAIN-CONTAINING PROTEIN"/>
    <property type="match status" value="1"/>
</dbReference>
<evidence type="ECO:0000256" key="1">
    <source>
        <dbReference type="ARBA" id="ARBA00008705"/>
    </source>
</evidence>
<dbReference type="InterPro" id="IPR044399">
    <property type="entry name" value="Mb-like_M"/>
</dbReference>
<evidence type="ECO:0000256" key="2">
    <source>
        <dbReference type="ARBA" id="ARBA00011245"/>
    </source>
</evidence>
<proteinExistence type="inferred from homology"/>
<evidence type="ECO:0000256" key="7">
    <source>
        <dbReference type="ARBA" id="ARBA00022723"/>
    </source>
</evidence>
<dbReference type="InterPro" id="IPR012292">
    <property type="entry name" value="Globin/Proto"/>
</dbReference>
<keyword evidence="8" id="KW-0408">Iron</keyword>
<evidence type="ECO:0000256" key="10">
    <source>
        <dbReference type="ARBA" id="ARBA00044551"/>
    </source>
</evidence>
<keyword evidence="5 16" id="KW-0349">Heme</keyword>
<dbReference type="InterPro" id="IPR013314">
    <property type="entry name" value="Globin_lamprey/hagfish"/>
</dbReference>
<gene>
    <name evidence="18" type="ORF">JD844_020165</name>
</gene>
<evidence type="ECO:0000256" key="4">
    <source>
        <dbReference type="ARBA" id="ARBA00022448"/>
    </source>
</evidence>
<dbReference type="InterPro" id="IPR009050">
    <property type="entry name" value="Globin-like_sf"/>
</dbReference>
<evidence type="ECO:0000313" key="18">
    <source>
        <dbReference type="EMBL" id="KAH0632102.1"/>
    </source>
</evidence>
<comment type="catalytic activity">
    <reaction evidence="13">
        <text>2 superoxide + 2 H(+) = H2O2 + O2</text>
        <dbReference type="Rhea" id="RHEA:20696"/>
        <dbReference type="ChEBI" id="CHEBI:15378"/>
        <dbReference type="ChEBI" id="CHEBI:15379"/>
        <dbReference type="ChEBI" id="CHEBI:16240"/>
        <dbReference type="ChEBI" id="CHEBI:18421"/>
        <dbReference type="EC" id="1.15.1.1"/>
    </reaction>
    <physiologicalReaction direction="left-to-right" evidence="13">
        <dbReference type="Rhea" id="RHEA:20697"/>
    </physiologicalReaction>
</comment>
<evidence type="ECO:0000256" key="11">
    <source>
        <dbReference type="ARBA" id="ARBA00044562"/>
    </source>
</evidence>
<dbReference type="EC" id="1.15.1.1" evidence="3"/>
<evidence type="ECO:0000256" key="8">
    <source>
        <dbReference type="ARBA" id="ARBA00023004"/>
    </source>
</evidence>
<dbReference type="Gene3D" id="1.10.490.10">
    <property type="entry name" value="Globins"/>
    <property type="match status" value="1"/>
</dbReference>
<sequence>MVAFNQVIENLENWKQACTLLGRLADSHKNIHKVPPGMFQLLFQAILCTFQDLLGTAFTAEKRLSWEKFFQIVQQEVEAAYAC</sequence>
<evidence type="ECO:0000256" key="13">
    <source>
        <dbReference type="ARBA" id="ARBA00047393"/>
    </source>
</evidence>
<dbReference type="SUPFAM" id="SSF46458">
    <property type="entry name" value="Globin-like"/>
    <property type="match status" value="1"/>
</dbReference>
<comment type="subunit">
    <text evidence="2">Monomer.</text>
</comment>
<comment type="catalytic activity">
    <reaction evidence="9">
        <text>Fe(II)-heme b-[protein] + nitric oxide + O2 = Fe(III)-heme b-[protein] + nitrate</text>
        <dbReference type="Rhea" id="RHEA:78091"/>
        <dbReference type="Rhea" id="RHEA-COMP:18975"/>
        <dbReference type="Rhea" id="RHEA-COMP:18976"/>
        <dbReference type="ChEBI" id="CHEBI:15379"/>
        <dbReference type="ChEBI" id="CHEBI:16480"/>
        <dbReference type="ChEBI" id="CHEBI:17632"/>
        <dbReference type="ChEBI" id="CHEBI:55376"/>
        <dbReference type="ChEBI" id="CHEBI:60344"/>
    </reaction>
    <physiologicalReaction direction="left-to-right" evidence="9">
        <dbReference type="Rhea" id="RHEA:78092"/>
    </physiologicalReaction>
</comment>
<evidence type="ECO:0000259" key="17">
    <source>
        <dbReference type="PROSITE" id="PS01033"/>
    </source>
</evidence>
<protein>
    <recommendedName>
        <fullName evidence="3">superoxide dismutase</fullName>
        <ecNumber evidence="3">1.15.1.1</ecNumber>
    </recommendedName>
    <alternativeName>
        <fullName evidence="10">Nitrite reductase CYGB</fullName>
    </alternativeName>
    <alternativeName>
        <fullName evidence="12">Pseudoperoxidase CYGB</fullName>
    </alternativeName>
    <alternativeName>
        <fullName evidence="11">Superoxide dismutase CYGB</fullName>
    </alternativeName>
</protein>
<evidence type="ECO:0000256" key="6">
    <source>
        <dbReference type="ARBA" id="ARBA00022621"/>
    </source>
</evidence>
<comment type="catalytic activity">
    <reaction evidence="14">
        <text>Fe(III)-heme b-[protein] + nitric oxide + H2O = Fe(II)-heme b-[protein] + nitrite + 2 H(+)</text>
        <dbReference type="Rhea" id="RHEA:77711"/>
        <dbReference type="Rhea" id="RHEA-COMP:18975"/>
        <dbReference type="Rhea" id="RHEA-COMP:18976"/>
        <dbReference type="ChEBI" id="CHEBI:15377"/>
        <dbReference type="ChEBI" id="CHEBI:15378"/>
        <dbReference type="ChEBI" id="CHEBI:16301"/>
        <dbReference type="ChEBI" id="CHEBI:16480"/>
        <dbReference type="ChEBI" id="CHEBI:55376"/>
        <dbReference type="ChEBI" id="CHEBI:60344"/>
    </reaction>
    <physiologicalReaction direction="right-to-left" evidence="14">
        <dbReference type="Rhea" id="RHEA:77713"/>
    </physiologicalReaction>
</comment>
<comment type="similarity">
    <text evidence="1 16">Belongs to the globin family.</text>
</comment>
<dbReference type="Pfam" id="PF00042">
    <property type="entry name" value="Globin"/>
    <property type="match status" value="1"/>
</dbReference>
<name>A0ABQ7TRR8_PHRPL</name>
<keyword evidence="19" id="KW-1185">Reference proteome</keyword>
<dbReference type="EMBL" id="JAIPUX010000026">
    <property type="protein sequence ID" value="KAH0632102.1"/>
    <property type="molecule type" value="Genomic_DNA"/>
</dbReference>
<dbReference type="Proteomes" id="UP000826234">
    <property type="component" value="Unassembled WGS sequence"/>
</dbReference>
<organism evidence="18 19">
    <name type="scientific">Phrynosoma platyrhinos</name>
    <name type="common">Desert horned lizard</name>
    <dbReference type="NCBI Taxonomy" id="52577"/>
    <lineage>
        <taxon>Eukaryota</taxon>
        <taxon>Metazoa</taxon>
        <taxon>Chordata</taxon>
        <taxon>Craniata</taxon>
        <taxon>Vertebrata</taxon>
        <taxon>Euteleostomi</taxon>
        <taxon>Lepidosauria</taxon>
        <taxon>Squamata</taxon>
        <taxon>Bifurcata</taxon>
        <taxon>Unidentata</taxon>
        <taxon>Episquamata</taxon>
        <taxon>Toxicofera</taxon>
        <taxon>Iguania</taxon>
        <taxon>Phrynosomatidae</taxon>
        <taxon>Phrynosomatinae</taxon>
        <taxon>Phrynosoma</taxon>
    </lineage>
</organism>
<keyword evidence="7" id="KW-0479">Metal-binding</keyword>
<dbReference type="PANTHER" id="PTHR46783">
    <property type="entry name" value="CYTOGLOBIN"/>
    <property type="match status" value="1"/>
</dbReference>
<comment type="caution">
    <text evidence="18">The sequence shown here is derived from an EMBL/GenBank/DDBJ whole genome shotgun (WGS) entry which is preliminary data.</text>
</comment>
<evidence type="ECO:0000256" key="9">
    <source>
        <dbReference type="ARBA" id="ARBA00044448"/>
    </source>
</evidence>
<dbReference type="InterPro" id="IPR000971">
    <property type="entry name" value="Globin"/>
</dbReference>
<evidence type="ECO:0000256" key="3">
    <source>
        <dbReference type="ARBA" id="ARBA00012682"/>
    </source>
</evidence>
<keyword evidence="6 16" id="KW-0561">Oxygen transport</keyword>
<evidence type="ECO:0000256" key="15">
    <source>
        <dbReference type="ARBA" id="ARBA00049899"/>
    </source>
</evidence>
<accession>A0ABQ7TRR8</accession>
<dbReference type="PROSITE" id="PS01033">
    <property type="entry name" value="GLOBIN"/>
    <property type="match status" value="1"/>
</dbReference>
<dbReference type="CDD" id="cd01040">
    <property type="entry name" value="Mb-like"/>
    <property type="match status" value="1"/>
</dbReference>